<proteinExistence type="inferred from homology"/>
<dbReference type="CDD" id="cd06223">
    <property type="entry name" value="PRTases_typeI"/>
    <property type="match status" value="1"/>
</dbReference>
<evidence type="ECO:0000256" key="1">
    <source>
        <dbReference type="ARBA" id="ARBA00008007"/>
    </source>
</evidence>
<dbReference type="EMBL" id="VUOE01000001">
    <property type="protein sequence ID" value="KAA2220039.1"/>
    <property type="molecule type" value="Genomic_DNA"/>
</dbReference>
<dbReference type="PANTHER" id="PTHR47505:SF1">
    <property type="entry name" value="DNA UTILIZATION PROTEIN YHGH"/>
    <property type="match status" value="1"/>
</dbReference>
<protein>
    <submittedName>
        <fullName evidence="3">ComF family protein</fullName>
    </submittedName>
</protein>
<dbReference type="Pfam" id="PF00156">
    <property type="entry name" value="Pribosyltran"/>
    <property type="match status" value="1"/>
</dbReference>
<comment type="similarity">
    <text evidence="1">Belongs to the ComF/GntX family.</text>
</comment>
<dbReference type="PANTHER" id="PTHR47505">
    <property type="entry name" value="DNA UTILIZATION PROTEIN YHGH"/>
    <property type="match status" value="1"/>
</dbReference>
<sequence length="234" mass="26827">MFLAKLSNIANDINTLLFPHACFGCNDRLIRGEKLLCTVCRHQLPLTDYTFNEENPVDRIFYGRINIKKASSFLHFSDYGIVKNLIHNLKYKNQEHIGAFLGDWYGQLLKENDYLPKIDFVIPVPLHRKRLKKRGYNQTALFAKRLAAHIGSEYLDQVLTKTANTRTQTKKNRLARWYDNKSLYTVTDTEILKNKTILLVDDVITTGATMELCGEALLKIEGTTLFIASIAVVE</sequence>
<name>A0A5B2U0B7_9FLAO</name>
<reference evidence="3 4" key="1">
    <citation type="submission" date="2019-09" db="EMBL/GenBank/DDBJ databases">
        <authorList>
            <person name="Khan S.A."/>
            <person name="Jeon C.O."/>
            <person name="Chun B.H."/>
            <person name="Jeong S.E."/>
        </authorList>
    </citation>
    <scope>NUCLEOTIDE SEQUENCE [LARGE SCALE GENOMIC DNA]</scope>
    <source>
        <strain evidence="3 4">KCTC 42508</strain>
    </source>
</reference>
<evidence type="ECO:0000313" key="4">
    <source>
        <dbReference type="Proteomes" id="UP000323188"/>
    </source>
</evidence>
<evidence type="ECO:0000259" key="2">
    <source>
        <dbReference type="Pfam" id="PF00156"/>
    </source>
</evidence>
<dbReference type="InterPro" id="IPR029057">
    <property type="entry name" value="PRTase-like"/>
</dbReference>
<feature type="domain" description="Phosphoribosyltransferase" evidence="2">
    <location>
        <begin position="141"/>
        <end position="223"/>
    </location>
</feature>
<dbReference type="SUPFAM" id="SSF53271">
    <property type="entry name" value="PRTase-like"/>
    <property type="match status" value="1"/>
</dbReference>
<dbReference type="Proteomes" id="UP000323188">
    <property type="component" value="Unassembled WGS sequence"/>
</dbReference>
<dbReference type="InterPro" id="IPR051910">
    <property type="entry name" value="ComF/GntX_DNA_util-trans"/>
</dbReference>
<comment type="caution">
    <text evidence="3">The sequence shown here is derived from an EMBL/GenBank/DDBJ whole genome shotgun (WGS) entry which is preliminary data.</text>
</comment>
<gene>
    <name evidence="3" type="ORF">F0361_07840</name>
</gene>
<evidence type="ECO:0000313" key="3">
    <source>
        <dbReference type="EMBL" id="KAA2220039.1"/>
    </source>
</evidence>
<dbReference type="AlphaFoldDB" id="A0A5B2U0B7"/>
<accession>A0A5B2U0B7</accession>
<dbReference type="InterPro" id="IPR000836">
    <property type="entry name" value="PRTase_dom"/>
</dbReference>
<dbReference type="Gene3D" id="3.40.50.2020">
    <property type="match status" value="1"/>
</dbReference>
<organism evidence="3 4">
    <name type="scientific">Maribacter flavus</name>
    <dbReference type="NCBI Taxonomy" id="1658664"/>
    <lineage>
        <taxon>Bacteria</taxon>
        <taxon>Pseudomonadati</taxon>
        <taxon>Bacteroidota</taxon>
        <taxon>Flavobacteriia</taxon>
        <taxon>Flavobacteriales</taxon>
        <taxon>Flavobacteriaceae</taxon>
        <taxon>Maribacter</taxon>
    </lineage>
</organism>